<protein>
    <recommendedName>
        <fullName evidence="5">PUM-HD domain-containing protein</fullName>
    </recommendedName>
</protein>
<gene>
    <name evidence="6" type="ORF">QYE76_023148</name>
</gene>
<dbReference type="GO" id="GO:0006417">
    <property type="term" value="P:regulation of translation"/>
    <property type="evidence" value="ECO:0007669"/>
    <property type="project" value="UniProtKB-KW"/>
</dbReference>
<feature type="repeat" description="Pumilio" evidence="3">
    <location>
        <begin position="393"/>
        <end position="429"/>
    </location>
</feature>
<evidence type="ECO:0000256" key="4">
    <source>
        <dbReference type="SAM" id="MobiDB-lite"/>
    </source>
</evidence>
<dbReference type="Proteomes" id="UP001231189">
    <property type="component" value="Unassembled WGS sequence"/>
</dbReference>
<reference evidence="6" key="1">
    <citation type="submission" date="2023-07" db="EMBL/GenBank/DDBJ databases">
        <title>A chromosome-level genome assembly of Lolium multiflorum.</title>
        <authorList>
            <person name="Chen Y."/>
            <person name="Copetti D."/>
            <person name="Kolliker R."/>
            <person name="Studer B."/>
        </authorList>
    </citation>
    <scope>NUCLEOTIDE SEQUENCE</scope>
    <source>
        <strain evidence="6">02402/16</strain>
        <tissue evidence="6">Leaf</tissue>
    </source>
</reference>
<proteinExistence type="predicted"/>
<keyword evidence="2" id="KW-0810">Translation regulation</keyword>
<dbReference type="AlphaFoldDB" id="A0AAD8VTX0"/>
<dbReference type="SUPFAM" id="SSF48371">
    <property type="entry name" value="ARM repeat"/>
    <property type="match status" value="1"/>
</dbReference>
<dbReference type="Pfam" id="PF00806">
    <property type="entry name" value="PUF"/>
    <property type="match status" value="5"/>
</dbReference>
<organism evidence="6 7">
    <name type="scientific">Lolium multiflorum</name>
    <name type="common">Italian ryegrass</name>
    <name type="synonym">Lolium perenne subsp. multiflorum</name>
    <dbReference type="NCBI Taxonomy" id="4521"/>
    <lineage>
        <taxon>Eukaryota</taxon>
        <taxon>Viridiplantae</taxon>
        <taxon>Streptophyta</taxon>
        <taxon>Embryophyta</taxon>
        <taxon>Tracheophyta</taxon>
        <taxon>Spermatophyta</taxon>
        <taxon>Magnoliopsida</taxon>
        <taxon>Liliopsida</taxon>
        <taxon>Poales</taxon>
        <taxon>Poaceae</taxon>
        <taxon>BOP clade</taxon>
        <taxon>Pooideae</taxon>
        <taxon>Poodae</taxon>
        <taxon>Poeae</taxon>
        <taxon>Poeae Chloroplast Group 2 (Poeae type)</taxon>
        <taxon>Loliodinae</taxon>
        <taxon>Loliinae</taxon>
        <taxon>Lolium</taxon>
    </lineage>
</organism>
<dbReference type="PROSITE" id="PS50303">
    <property type="entry name" value="PUM_HD"/>
    <property type="match status" value="1"/>
</dbReference>
<name>A0AAD8VTX0_LOLMU</name>
<keyword evidence="1" id="KW-0677">Repeat</keyword>
<accession>A0AAD8VTX0</accession>
<dbReference type="PROSITE" id="PS50302">
    <property type="entry name" value="PUM"/>
    <property type="match status" value="2"/>
</dbReference>
<feature type="repeat" description="Pumilio" evidence="3">
    <location>
        <begin position="541"/>
        <end position="578"/>
    </location>
</feature>
<evidence type="ECO:0000313" key="6">
    <source>
        <dbReference type="EMBL" id="KAK1617631.1"/>
    </source>
</evidence>
<dbReference type="PANTHER" id="PTHR12537:SF13">
    <property type="entry name" value="PUMILIO HOMOLOGY DOMAIN FAMILY MEMBER 4"/>
    <property type="match status" value="1"/>
</dbReference>
<dbReference type="InterPro" id="IPR033133">
    <property type="entry name" value="PUM-HD"/>
</dbReference>
<evidence type="ECO:0000256" key="2">
    <source>
        <dbReference type="ARBA" id="ARBA00022845"/>
    </source>
</evidence>
<evidence type="ECO:0000256" key="3">
    <source>
        <dbReference type="PROSITE-ProRule" id="PRU00317"/>
    </source>
</evidence>
<evidence type="ECO:0000259" key="5">
    <source>
        <dbReference type="PROSITE" id="PS50303"/>
    </source>
</evidence>
<dbReference type="EMBL" id="JAUUTY010000006">
    <property type="protein sequence ID" value="KAK1617631.1"/>
    <property type="molecule type" value="Genomic_DNA"/>
</dbReference>
<keyword evidence="7" id="KW-1185">Reference proteome</keyword>
<sequence length="635" mass="68161">MGDENKAGDPRSSNGGSSDDVGGGSGSTNPPDLGNADRLGSMESIGDGGRGGGKSHGLANGYANLHGSSESVYRHGSSNGYANLHGIGDGGGSSSGYPHGLANGYGSGGGYSHGFVNGYPNLHQIGGSGSTVPFNPHYGNHDITQLNGGGSRSVHQRAPGNLSSNLYNNSYGGARVWPQQAPMTNSYAAVPRFLPNGSGNGVISRPPQRPSSHELDVAALISDRLGSLTIGNGYVGRRNTAAERHRQDRRIVGNTMPANVHDVYAGNPYWRMTLEGVRGSVSRVARDFQGRQFLCRLVKEHREEAVHQLFDEVSADIVRLMGHGVGAGFVDDMSMLWTDEQVTRVIQTLGASPPSDVMAAARNQSGSNVLQNLISRIYGRLEEIEWFVHSLASVGKLNLLALIKDQAGSRVIQKCLETFSPEHNLFVVWVVMNSPQEVAYSKHGCHTMKSCIDNSIDARTRDYLVLAVCADGLNLAQNQFGNYVVQHVIRAVPGVPWAMELLHAVFRGNYLSLSRQKASSNVVQACLVFFPQALSYEIVWELLSYDKFQELIQDPFANYVLQTVAATTQIVEPSSLMDGDLKAIPTYGSASNTPRLYQSVGVQKGKDTADFPRAIIDLMVNAICTALESLDGIGN</sequence>
<evidence type="ECO:0000313" key="7">
    <source>
        <dbReference type="Proteomes" id="UP001231189"/>
    </source>
</evidence>
<dbReference type="GO" id="GO:0005737">
    <property type="term" value="C:cytoplasm"/>
    <property type="evidence" value="ECO:0007669"/>
    <property type="project" value="TreeGrafter"/>
</dbReference>
<dbReference type="PANTHER" id="PTHR12537">
    <property type="entry name" value="RNA BINDING PROTEIN PUMILIO-RELATED"/>
    <property type="match status" value="1"/>
</dbReference>
<dbReference type="InterPro" id="IPR016024">
    <property type="entry name" value="ARM-type_fold"/>
</dbReference>
<feature type="region of interest" description="Disordered" evidence="4">
    <location>
        <begin position="1"/>
        <end position="53"/>
    </location>
</feature>
<dbReference type="SMART" id="SM00025">
    <property type="entry name" value="Pumilio"/>
    <property type="match status" value="5"/>
</dbReference>
<dbReference type="InterPro" id="IPR001313">
    <property type="entry name" value="Pumilio_RNA-bd_rpt"/>
</dbReference>
<dbReference type="GO" id="GO:0003729">
    <property type="term" value="F:mRNA binding"/>
    <property type="evidence" value="ECO:0007669"/>
    <property type="project" value="TreeGrafter"/>
</dbReference>
<comment type="caution">
    <text evidence="6">The sequence shown here is derived from an EMBL/GenBank/DDBJ whole genome shotgun (WGS) entry which is preliminary data.</text>
</comment>
<evidence type="ECO:0000256" key="1">
    <source>
        <dbReference type="ARBA" id="ARBA00022737"/>
    </source>
</evidence>
<dbReference type="Gene3D" id="1.25.10.10">
    <property type="entry name" value="Leucine-rich Repeat Variant"/>
    <property type="match status" value="1"/>
</dbReference>
<dbReference type="InterPro" id="IPR011989">
    <property type="entry name" value="ARM-like"/>
</dbReference>
<feature type="domain" description="PUM-HD" evidence="5">
    <location>
        <begin position="255"/>
        <end position="604"/>
    </location>
</feature>